<accession>A0A381SF49</accession>
<dbReference type="InterPro" id="IPR017900">
    <property type="entry name" value="4Fe4S_Fe_S_CS"/>
</dbReference>
<dbReference type="PANTHER" id="PTHR42827:SF1">
    <property type="entry name" value="IRON-SULFUR CLUSTER-BINDING PROTEIN"/>
    <property type="match status" value="1"/>
</dbReference>
<feature type="non-terminal residue" evidence="2">
    <location>
        <position position="1"/>
    </location>
</feature>
<protein>
    <recommendedName>
        <fullName evidence="1">4Fe-4S ferredoxin-type domain-containing protein</fullName>
    </recommendedName>
</protein>
<dbReference type="Gene3D" id="3.30.70.20">
    <property type="match status" value="1"/>
</dbReference>
<evidence type="ECO:0000259" key="1">
    <source>
        <dbReference type="PROSITE" id="PS51379"/>
    </source>
</evidence>
<dbReference type="SUPFAM" id="SSF54862">
    <property type="entry name" value="4Fe-4S ferredoxins"/>
    <property type="match status" value="1"/>
</dbReference>
<dbReference type="PROSITE" id="PS00198">
    <property type="entry name" value="4FE4S_FER_1"/>
    <property type="match status" value="1"/>
</dbReference>
<proteinExistence type="predicted"/>
<dbReference type="EMBL" id="UINC01002970">
    <property type="protein sequence ID" value="SVA02104.1"/>
    <property type="molecule type" value="Genomic_DNA"/>
</dbReference>
<dbReference type="PROSITE" id="PS51379">
    <property type="entry name" value="4FE4S_FER_2"/>
    <property type="match status" value="1"/>
</dbReference>
<dbReference type="InterPro" id="IPR017896">
    <property type="entry name" value="4Fe4S_Fe-S-bd"/>
</dbReference>
<organism evidence="2">
    <name type="scientific">marine metagenome</name>
    <dbReference type="NCBI Taxonomy" id="408172"/>
    <lineage>
        <taxon>unclassified sequences</taxon>
        <taxon>metagenomes</taxon>
        <taxon>ecological metagenomes</taxon>
    </lineage>
</organism>
<name>A0A381SF49_9ZZZZ</name>
<reference evidence="2" key="1">
    <citation type="submission" date="2018-05" db="EMBL/GenBank/DDBJ databases">
        <authorList>
            <person name="Lanie J.A."/>
            <person name="Ng W.-L."/>
            <person name="Kazmierczak K.M."/>
            <person name="Andrzejewski T.M."/>
            <person name="Davidsen T.M."/>
            <person name="Wayne K.J."/>
            <person name="Tettelin H."/>
            <person name="Glass J.I."/>
            <person name="Rusch D."/>
            <person name="Podicherti R."/>
            <person name="Tsui H.-C.T."/>
            <person name="Winkler M.E."/>
        </authorList>
    </citation>
    <scope>NUCLEOTIDE SEQUENCE</scope>
</reference>
<evidence type="ECO:0000313" key="2">
    <source>
        <dbReference type="EMBL" id="SVA02104.1"/>
    </source>
</evidence>
<sequence length="405" mass="45814">VNYHADINTSPVTAVDRERRDAAAGIQTTDRFARFSQRNDMFNRAFWDDEIRRPEMMAFFDSYRKTPSFRRGRGFGQKDFALRNAAWAVSDEFSSRGESQGIREGFNAPLQPTAQVASEQVEVESRDDMTAEIKQIAKLFGAGIVGIAPYDPRWTYANRVSSATFEEDETGLPEGLTSVVVLGHEMDRALVDTYPSAVAGAATGNAYSEETATVIRLSQYIRNLGWQAVGSMNDSALVIPYALQAGLGEYARNQLVITPEYGPRVRFSKVLTDLPLVHDQPRLLGVRRFCDVCTRCIDACPVKALPSGPPSDVQLNRSAIQGVIKWTSDAEKCFGFWADLRSDCAICLRVCPWNRDFGYWWNRVWRWFARTPARGWLIKLENLSKRGKRKQSTNWWKRVKSVTPR</sequence>
<dbReference type="AlphaFoldDB" id="A0A381SF49"/>
<feature type="domain" description="4Fe-4S ferredoxin-type" evidence="1">
    <location>
        <begin position="279"/>
        <end position="310"/>
    </location>
</feature>
<dbReference type="Pfam" id="PF13484">
    <property type="entry name" value="Fer4_16"/>
    <property type="match status" value="1"/>
</dbReference>
<gene>
    <name evidence="2" type="ORF">METZ01_LOCUS54958</name>
</gene>
<dbReference type="PANTHER" id="PTHR42827">
    <property type="entry name" value="IRON-SULFUR CLUSTER-BINDING PROTEIN-RELATED"/>
    <property type="match status" value="1"/>
</dbReference>